<keyword evidence="1" id="KW-1133">Transmembrane helix</keyword>
<name>A0A2J0LHR9_9BACT</name>
<reference evidence="2 3" key="1">
    <citation type="submission" date="2017-09" db="EMBL/GenBank/DDBJ databases">
        <title>Depth-based differentiation of microbial function through sediment-hosted aquifers and enrichment of novel symbionts in the deep terrestrial subsurface.</title>
        <authorList>
            <person name="Probst A.J."/>
            <person name="Ladd B."/>
            <person name="Jarett J.K."/>
            <person name="Geller-Mcgrath D.E."/>
            <person name="Sieber C.M."/>
            <person name="Emerson J.B."/>
            <person name="Anantharaman K."/>
            <person name="Thomas B.C."/>
            <person name="Malmstrom R."/>
            <person name="Stieglmeier M."/>
            <person name="Klingl A."/>
            <person name="Woyke T."/>
            <person name="Ryan C.M."/>
            <person name="Banfield J.F."/>
        </authorList>
    </citation>
    <scope>NUCLEOTIDE SEQUENCE [LARGE SCALE GENOMIC DNA]</scope>
    <source>
        <strain evidence="2">CG12_big_fil_rev_8_21_14_0_65_43_15</strain>
    </source>
</reference>
<sequence length="153" mass="17785">MLCGKRSQKSIRNIPKNYNMKFKVKKVQPQDVYRDIIRISERHRKDINGNLIKEGSICKVIVQDRTVYAILRGLSEGEFLSPEIEIDERLRNQLKINADDYVDFLFKKSGFWGEFIWAWKASDPAYRISARMALLSVILGVLSLAVSSIFMKR</sequence>
<organism evidence="2 3">
    <name type="scientific">Candidatus Taenaricola geysiri</name>
    <dbReference type="NCBI Taxonomy" id="1974752"/>
    <lineage>
        <taxon>Bacteria</taxon>
        <taxon>Pseudomonadati</taxon>
        <taxon>Candidatus Omnitrophota</taxon>
        <taxon>Candidatus Taenaricola</taxon>
    </lineage>
</organism>
<proteinExistence type="predicted"/>
<evidence type="ECO:0000313" key="3">
    <source>
        <dbReference type="Proteomes" id="UP000231267"/>
    </source>
</evidence>
<evidence type="ECO:0000256" key="1">
    <source>
        <dbReference type="SAM" id="Phobius"/>
    </source>
</evidence>
<keyword evidence="1" id="KW-0812">Transmembrane</keyword>
<feature type="transmembrane region" description="Helical" evidence="1">
    <location>
        <begin position="132"/>
        <end position="151"/>
    </location>
</feature>
<keyword evidence="1" id="KW-0472">Membrane</keyword>
<dbReference type="Proteomes" id="UP000231267">
    <property type="component" value="Unassembled WGS sequence"/>
</dbReference>
<dbReference type="SUPFAM" id="SSF50692">
    <property type="entry name" value="ADC-like"/>
    <property type="match status" value="1"/>
</dbReference>
<dbReference type="Gene3D" id="2.40.40.20">
    <property type="match status" value="1"/>
</dbReference>
<dbReference type="InterPro" id="IPR009010">
    <property type="entry name" value="Asp_de-COase-like_dom_sf"/>
</dbReference>
<dbReference type="AlphaFoldDB" id="A0A2J0LHR9"/>
<comment type="caution">
    <text evidence="2">The sequence shown here is derived from an EMBL/GenBank/DDBJ whole genome shotgun (WGS) entry which is preliminary data.</text>
</comment>
<evidence type="ECO:0000313" key="2">
    <source>
        <dbReference type="EMBL" id="PIW66404.1"/>
    </source>
</evidence>
<protein>
    <submittedName>
        <fullName evidence="2">Uncharacterized protein</fullName>
    </submittedName>
</protein>
<accession>A0A2J0LHR9</accession>
<gene>
    <name evidence="2" type="ORF">COW11_03510</name>
</gene>
<dbReference type="EMBL" id="PFGP01000082">
    <property type="protein sequence ID" value="PIW66404.1"/>
    <property type="molecule type" value="Genomic_DNA"/>
</dbReference>